<keyword evidence="3" id="KW-1185">Reference proteome</keyword>
<evidence type="ECO:0000313" key="2">
    <source>
        <dbReference type="EMBL" id="SEU01997.1"/>
    </source>
</evidence>
<dbReference type="Proteomes" id="UP000199320">
    <property type="component" value="Unassembled WGS sequence"/>
</dbReference>
<evidence type="ECO:0008006" key="5">
    <source>
        <dbReference type="Google" id="ProtNLM"/>
    </source>
</evidence>
<name>A0A1G6Z0D7_9EURY</name>
<dbReference type="AlphaFoldDB" id="A0A1G6Z0D7"/>
<protein>
    <recommendedName>
        <fullName evidence="5">Lipoprotein</fullName>
    </recommendedName>
</protein>
<reference evidence="2" key="1">
    <citation type="submission" date="2016-10" db="EMBL/GenBank/DDBJ databases">
        <authorList>
            <person name="de Groot N.N."/>
        </authorList>
    </citation>
    <scope>NUCLEOTIDE SEQUENCE [LARGE SCALE GENOMIC DNA]</scope>
    <source>
        <strain evidence="2">CDM_6</strain>
    </source>
</reference>
<sequence length="201" mass="22679">MERRRMLVIGTVSLSVLATGCLQRQKTTKEDIVTKRRKKACSGTTDGKNTLPFNSKTYQSDTGLISDKYWNPQPEKVGNRFVLVSSLDSAKTKLKFNQFNTNDHTEAQTFIKNTEFDDQALLVWNIILPVGYKLEVSGVTLPEKDSLHAYICSYDGTDPNETRATASYLYNTLLRVDVPTPPKEAKLTYSTENADYKHNAK</sequence>
<dbReference type="RefSeq" id="WP_139246251.1">
    <property type="nucleotide sequence ID" value="NZ_FMZP01000081.1"/>
</dbReference>
<evidence type="ECO:0000313" key="1">
    <source>
        <dbReference type="EMBL" id="SDD96214.1"/>
    </source>
</evidence>
<reference evidence="3 4" key="2">
    <citation type="submission" date="2016-10" db="EMBL/GenBank/DDBJ databases">
        <authorList>
            <person name="Varghese N."/>
            <person name="Submissions S."/>
        </authorList>
    </citation>
    <scope>NUCLEOTIDE SEQUENCE [LARGE SCALE GENOMIC DNA]</scope>
    <source>
        <strain evidence="1 4">CDM_1</strain>
        <strain evidence="3">CDM_6</strain>
    </source>
</reference>
<accession>A0A1G6Z0D7</accession>
<dbReference type="STRING" id="392421.SAMN04488694_12724"/>
<organism evidence="1 4">
    <name type="scientific">Natrinema hispanicum</name>
    <dbReference type="NCBI Taxonomy" id="392421"/>
    <lineage>
        <taxon>Archaea</taxon>
        <taxon>Methanobacteriati</taxon>
        <taxon>Methanobacteriota</taxon>
        <taxon>Stenosarchaea group</taxon>
        <taxon>Halobacteria</taxon>
        <taxon>Halobacteriales</taxon>
        <taxon>Natrialbaceae</taxon>
        <taxon>Natrinema</taxon>
    </lineage>
</organism>
<evidence type="ECO:0000313" key="3">
    <source>
        <dbReference type="Proteomes" id="UP000199320"/>
    </source>
</evidence>
<gene>
    <name evidence="2" type="ORF">SAMN04488694_12724</name>
    <name evidence="1" type="ORF">SAMN05192552_10816</name>
</gene>
<evidence type="ECO:0000313" key="4">
    <source>
        <dbReference type="Proteomes" id="UP000324021"/>
    </source>
</evidence>
<dbReference type="PROSITE" id="PS51257">
    <property type="entry name" value="PROKAR_LIPOPROTEIN"/>
    <property type="match status" value="1"/>
</dbReference>
<dbReference type="Proteomes" id="UP000324021">
    <property type="component" value="Unassembled WGS sequence"/>
</dbReference>
<dbReference type="EMBL" id="FMZP01000081">
    <property type="protein sequence ID" value="SDD96214.1"/>
    <property type="molecule type" value="Genomic_DNA"/>
</dbReference>
<dbReference type="EMBL" id="FOIC01000027">
    <property type="protein sequence ID" value="SEU01997.1"/>
    <property type="molecule type" value="Genomic_DNA"/>
</dbReference>
<proteinExistence type="predicted"/>